<evidence type="ECO:0000256" key="9">
    <source>
        <dbReference type="SAM" id="MobiDB-lite"/>
    </source>
</evidence>
<evidence type="ECO:0000256" key="2">
    <source>
        <dbReference type="ARBA" id="ARBA00012483"/>
    </source>
</evidence>
<dbReference type="GO" id="GO:0008270">
    <property type="term" value="F:zinc ion binding"/>
    <property type="evidence" value="ECO:0007669"/>
    <property type="project" value="UniProtKB-KW"/>
</dbReference>
<name>F9WAT6_TRYCI</name>
<evidence type="ECO:0000256" key="1">
    <source>
        <dbReference type="ARBA" id="ARBA00000900"/>
    </source>
</evidence>
<feature type="region of interest" description="Disordered" evidence="9">
    <location>
        <begin position="99"/>
        <end position="152"/>
    </location>
</feature>
<feature type="compositionally biased region" description="Basic residues" evidence="9">
    <location>
        <begin position="137"/>
        <end position="147"/>
    </location>
</feature>
<dbReference type="SMART" id="SM00184">
    <property type="entry name" value="RING"/>
    <property type="match status" value="1"/>
</dbReference>
<dbReference type="VEuPathDB" id="TriTrypDB:TcIL3000_0_00610"/>
<dbReference type="Proteomes" id="UP000000702">
    <property type="component" value="Unassembled WGS sequence"/>
</dbReference>
<keyword evidence="3" id="KW-0808">Transferase</keyword>
<dbReference type="PANTHER" id="PTHR22937:SF65">
    <property type="entry name" value="E3 UBIQUITIN-PROTEIN LIGASE ARK2C"/>
    <property type="match status" value="1"/>
</dbReference>
<evidence type="ECO:0000256" key="3">
    <source>
        <dbReference type="ARBA" id="ARBA00022679"/>
    </source>
</evidence>
<evidence type="ECO:0000256" key="4">
    <source>
        <dbReference type="ARBA" id="ARBA00022723"/>
    </source>
</evidence>
<organism evidence="11 12">
    <name type="scientific">Trypanosoma congolense (strain IL3000)</name>
    <dbReference type="NCBI Taxonomy" id="1068625"/>
    <lineage>
        <taxon>Eukaryota</taxon>
        <taxon>Discoba</taxon>
        <taxon>Euglenozoa</taxon>
        <taxon>Kinetoplastea</taxon>
        <taxon>Metakinetoplastina</taxon>
        <taxon>Trypanosomatida</taxon>
        <taxon>Trypanosomatidae</taxon>
        <taxon>Trypanosoma</taxon>
        <taxon>Nannomonas</taxon>
    </lineage>
</organism>
<dbReference type="PROSITE" id="PS50089">
    <property type="entry name" value="ZF_RING_2"/>
    <property type="match status" value="1"/>
</dbReference>
<comment type="caution">
    <text evidence="11">The sequence shown here is derived from an EMBL/GenBank/DDBJ whole genome shotgun (WGS) entry which is preliminary data.</text>
</comment>
<dbReference type="OMA" id="NDIIRHQ"/>
<evidence type="ECO:0000256" key="5">
    <source>
        <dbReference type="ARBA" id="ARBA00022771"/>
    </source>
</evidence>
<reference evidence="12" key="1">
    <citation type="submission" date="2011-07" db="EMBL/GenBank/DDBJ databases">
        <title>Divergent evolution of antigenic variation in African trypanosomes.</title>
        <authorList>
            <person name="Jackson A.P."/>
            <person name="Berry A."/>
            <person name="Allison H.C."/>
            <person name="Burton P."/>
            <person name="Anderson J."/>
            <person name="Aslett M."/>
            <person name="Brown R."/>
            <person name="Corton N."/>
            <person name="Harris D."/>
            <person name="Hauser H."/>
            <person name="Gamble J."/>
            <person name="Gilderthorp R."/>
            <person name="McQuillan J."/>
            <person name="Quail M.A."/>
            <person name="Sanders M."/>
            <person name="Van Tonder A."/>
            <person name="Ginger M.L."/>
            <person name="Donelson J.E."/>
            <person name="Field M.C."/>
            <person name="Barry J.D."/>
            <person name="Berriman M."/>
            <person name="Hertz-Fowler C."/>
        </authorList>
    </citation>
    <scope>NUCLEOTIDE SEQUENCE [LARGE SCALE GENOMIC DNA]</scope>
    <source>
        <strain evidence="12">IL3000</strain>
    </source>
</reference>
<feature type="region of interest" description="Disordered" evidence="9">
    <location>
        <begin position="1"/>
        <end position="49"/>
    </location>
</feature>
<keyword evidence="7" id="KW-0862">Zinc</keyword>
<dbReference type="EMBL" id="CAEQ01001480">
    <property type="protein sequence ID" value="CCD14357.1"/>
    <property type="molecule type" value="Genomic_DNA"/>
</dbReference>
<dbReference type="Pfam" id="PF13639">
    <property type="entry name" value="zf-RING_2"/>
    <property type="match status" value="1"/>
</dbReference>
<dbReference type="InterPro" id="IPR045191">
    <property type="entry name" value="MBR1/2-like"/>
</dbReference>
<evidence type="ECO:0000256" key="6">
    <source>
        <dbReference type="ARBA" id="ARBA00022786"/>
    </source>
</evidence>
<keyword evidence="5 8" id="KW-0863">Zinc-finger</keyword>
<protein>
    <recommendedName>
        <fullName evidence="2">RING-type E3 ubiquitin transferase</fullName>
        <ecNumber evidence="2">2.3.2.27</ecNumber>
    </recommendedName>
</protein>
<dbReference type="EC" id="2.3.2.27" evidence="2"/>
<dbReference type="InterPro" id="IPR013083">
    <property type="entry name" value="Znf_RING/FYVE/PHD"/>
</dbReference>
<evidence type="ECO:0000313" key="12">
    <source>
        <dbReference type="Proteomes" id="UP000000702"/>
    </source>
</evidence>
<dbReference type="PANTHER" id="PTHR22937">
    <property type="entry name" value="E3 UBIQUITIN-PROTEIN LIGASE RNF165"/>
    <property type="match status" value="1"/>
</dbReference>
<evidence type="ECO:0000313" key="11">
    <source>
        <dbReference type="EMBL" id="CCD14357.1"/>
    </source>
</evidence>
<dbReference type="GO" id="GO:0061630">
    <property type="term" value="F:ubiquitin protein ligase activity"/>
    <property type="evidence" value="ECO:0007669"/>
    <property type="project" value="UniProtKB-EC"/>
</dbReference>
<reference evidence="11 12" key="2">
    <citation type="journal article" date="2012" name="Proc. Natl. Acad. Sci. U.S.A.">
        <title>Antigenic diversity is generated by distinct evolutionary mechanisms in African trypanosome species.</title>
        <authorList>
            <person name="Jackson A.P."/>
            <person name="Berry A."/>
            <person name="Aslett M."/>
            <person name="Allison H.C."/>
            <person name="Burton P."/>
            <person name="Vavrova-Anderson J."/>
            <person name="Brown R."/>
            <person name="Browne H."/>
            <person name="Corton N."/>
            <person name="Hauser H."/>
            <person name="Gamble J."/>
            <person name="Gilderthorp R."/>
            <person name="Marcello L."/>
            <person name="McQuillan J."/>
            <person name="Otto T.D."/>
            <person name="Quail M.A."/>
            <person name="Sanders M.J."/>
            <person name="van Tonder A."/>
            <person name="Ginger M.L."/>
            <person name="Field M.C."/>
            <person name="Barry J.D."/>
            <person name="Hertz-Fowler C."/>
            <person name="Berriman M."/>
        </authorList>
    </citation>
    <scope>NUCLEOTIDE SEQUENCE [LARGE SCALE GENOMIC DNA]</scope>
    <source>
        <strain evidence="11 12">IL3000</strain>
    </source>
</reference>
<keyword evidence="6" id="KW-0833">Ubl conjugation pathway</keyword>
<dbReference type="AlphaFoldDB" id="F9WAT6"/>
<keyword evidence="4" id="KW-0479">Metal-binding</keyword>
<accession>F9WAT6</accession>
<dbReference type="Gene3D" id="3.30.40.10">
    <property type="entry name" value="Zinc/RING finger domain, C3HC4 (zinc finger)"/>
    <property type="match status" value="1"/>
</dbReference>
<gene>
    <name evidence="11" type="ORF">TCIL3000_0_00610</name>
</gene>
<evidence type="ECO:0000259" key="10">
    <source>
        <dbReference type="PROSITE" id="PS50089"/>
    </source>
</evidence>
<dbReference type="InterPro" id="IPR001841">
    <property type="entry name" value="Znf_RING"/>
</dbReference>
<evidence type="ECO:0000256" key="8">
    <source>
        <dbReference type="PROSITE-ProRule" id="PRU00175"/>
    </source>
</evidence>
<sequence length="289" mass="32048">MSERSGSKRPRSDAHNNNRGDTGSSGAGPASVEQTPPLDPQLEPDMERLGVDESLRASLRSMSPNTRAEVMNDIIRNEAVEHIASVFAFPGMIPRLSGGRFPGSMTDEQSPESRESNAEEENDVFEMVSGQGETRSTFRRASAHRSGRGSQMLHHPSLRDLLVFFTNILPQQDPQMDRLNAFNQHIALRSMGVTQDIDEMTYEQLLELQERIGFVSKGMTPEQISQCTVEVPVPTEGGCAVCQCDWVETVDAAETTVELKACRHIFHRGCIDTWLSKSKNCPVCKQEVV</sequence>
<proteinExistence type="predicted"/>
<keyword evidence="12" id="KW-1185">Reference proteome</keyword>
<feature type="domain" description="RING-type" evidence="10">
    <location>
        <begin position="239"/>
        <end position="285"/>
    </location>
</feature>
<evidence type="ECO:0000256" key="7">
    <source>
        <dbReference type="ARBA" id="ARBA00022833"/>
    </source>
</evidence>
<dbReference type="SUPFAM" id="SSF57850">
    <property type="entry name" value="RING/U-box"/>
    <property type="match status" value="1"/>
</dbReference>
<comment type="catalytic activity">
    <reaction evidence="1">
        <text>S-ubiquitinyl-[E2 ubiquitin-conjugating enzyme]-L-cysteine + [acceptor protein]-L-lysine = [E2 ubiquitin-conjugating enzyme]-L-cysteine + N(6)-ubiquitinyl-[acceptor protein]-L-lysine.</text>
        <dbReference type="EC" id="2.3.2.27"/>
    </reaction>
</comment>
<feature type="compositionally biased region" description="Basic and acidic residues" evidence="9">
    <location>
        <begin position="1"/>
        <end position="18"/>
    </location>
</feature>